<proteinExistence type="predicted"/>
<dbReference type="OrthoDB" id="4938324at2759"/>
<sequence>MAALAAKPYNSPFIRQTLDDYTNYPEPPQNAFGSASPMAMGVTYPSTTTSMCFEPSLYAETSNYILNGHTSPGVYPEDGGEMILSSSGLSSASIPSAPSSAVGSPESSHGHLGVPDWTSHTMNMQPGIVGSDYIGTTEYYHGSGVEDFGSFDFSGQSKSFVGKF</sequence>
<name>A0A167F948_METRR</name>
<accession>A0A167F948</accession>
<dbReference type="STRING" id="1081105.A0A167F948"/>
<dbReference type="AlphaFoldDB" id="A0A167F948"/>
<organism evidence="1 2">
    <name type="scientific">Metarhizium rileyi (strain RCEF 4871)</name>
    <name type="common">Nomuraea rileyi</name>
    <dbReference type="NCBI Taxonomy" id="1649241"/>
    <lineage>
        <taxon>Eukaryota</taxon>
        <taxon>Fungi</taxon>
        <taxon>Dikarya</taxon>
        <taxon>Ascomycota</taxon>
        <taxon>Pezizomycotina</taxon>
        <taxon>Sordariomycetes</taxon>
        <taxon>Hypocreomycetidae</taxon>
        <taxon>Hypocreales</taxon>
        <taxon>Clavicipitaceae</taxon>
        <taxon>Metarhizium</taxon>
    </lineage>
</organism>
<comment type="caution">
    <text evidence="1">The sequence shown here is derived from an EMBL/GenBank/DDBJ whole genome shotgun (WGS) entry which is preliminary data.</text>
</comment>
<gene>
    <name evidence="1" type="ORF">NOR_03705</name>
</gene>
<dbReference type="EMBL" id="AZHC01000009">
    <property type="protein sequence ID" value="OAA44951.1"/>
    <property type="molecule type" value="Genomic_DNA"/>
</dbReference>
<reference evidence="1 2" key="1">
    <citation type="journal article" date="2016" name="Genome Biol. Evol.">
        <title>Divergent and convergent evolution of fungal pathogenicity.</title>
        <authorList>
            <person name="Shang Y."/>
            <person name="Xiao G."/>
            <person name="Zheng P."/>
            <person name="Cen K."/>
            <person name="Zhan S."/>
            <person name="Wang C."/>
        </authorList>
    </citation>
    <scope>NUCLEOTIDE SEQUENCE [LARGE SCALE GENOMIC DNA]</scope>
    <source>
        <strain evidence="1 2">RCEF 4871</strain>
    </source>
</reference>
<evidence type="ECO:0000313" key="2">
    <source>
        <dbReference type="Proteomes" id="UP000243498"/>
    </source>
</evidence>
<protein>
    <submittedName>
        <fullName evidence="1">Uncharacterized protein</fullName>
    </submittedName>
</protein>
<dbReference type="Proteomes" id="UP000243498">
    <property type="component" value="Unassembled WGS sequence"/>
</dbReference>
<evidence type="ECO:0000313" key="1">
    <source>
        <dbReference type="EMBL" id="OAA44951.1"/>
    </source>
</evidence>
<keyword evidence="2" id="KW-1185">Reference proteome</keyword>